<dbReference type="Gene3D" id="1.10.10.10">
    <property type="entry name" value="Winged helix-like DNA-binding domain superfamily/Winged helix DNA-binding domain"/>
    <property type="match status" value="1"/>
</dbReference>
<dbReference type="SUPFAM" id="SSF46785">
    <property type="entry name" value="Winged helix' DNA-binding domain"/>
    <property type="match status" value="1"/>
</dbReference>
<evidence type="ECO:0000256" key="3">
    <source>
        <dbReference type="ARBA" id="ARBA00023125"/>
    </source>
</evidence>
<dbReference type="SUPFAM" id="SSF53850">
    <property type="entry name" value="Periplasmic binding protein-like II"/>
    <property type="match status" value="1"/>
</dbReference>
<dbReference type="Proteomes" id="UP000294656">
    <property type="component" value="Unassembled WGS sequence"/>
</dbReference>
<comment type="caution">
    <text evidence="6">The sequence shown here is derived from an EMBL/GenBank/DDBJ whole genome shotgun (WGS) entry which is preliminary data.</text>
</comment>
<dbReference type="Pfam" id="PF00126">
    <property type="entry name" value="HTH_1"/>
    <property type="match status" value="1"/>
</dbReference>
<name>A0A4R6M628_9GAMM</name>
<keyword evidence="3 6" id="KW-0238">DNA-binding</keyword>
<dbReference type="PANTHER" id="PTHR30126:SF4">
    <property type="entry name" value="LYSR FAMILY TRANSCRIPTIONAL REGULATOR"/>
    <property type="match status" value="1"/>
</dbReference>
<protein>
    <submittedName>
        <fullName evidence="6">DNA-binding transcriptional LysR family regulator</fullName>
    </submittedName>
</protein>
<keyword evidence="7" id="KW-1185">Reference proteome</keyword>
<dbReference type="GO" id="GO:0003700">
    <property type="term" value="F:DNA-binding transcription factor activity"/>
    <property type="evidence" value="ECO:0007669"/>
    <property type="project" value="InterPro"/>
</dbReference>
<dbReference type="AlphaFoldDB" id="A0A4R6M628"/>
<sequence length="302" mass="32911">MHNSITLENLRVLEAIRQSGSFAGAAQMLHKVPSALTYTVSKLEDDLGLLLFERSKKGARLTAAGTLLLEQGRPILEAVARLEESMRAFEAGWEPCLRIAHDVILSTKPLLQVVGEFLDKELPVEVAYDSVAVGGGWDSLISERCDIAIGVSGDIPKGEFEVQEIGGLSFLFAIAPTHPLALLGRPISAQDLREYPSIVVSDSSRILPKVSTGIFESKQTVKVPDLASKIAAQCMGLGVGYLPTHLIQDKLKDGSLVERECEIPRADLTLYIAWRKTKKGKGLRWFVEHLGAADWGLSRNEG</sequence>
<dbReference type="OrthoDB" id="196624at2"/>
<dbReference type="InterPro" id="IPR036390">
    <property type="entry name" value="WH_DNA-bd_sf"/>
</dbReference>
<evidence type="ECO:0000313" key="7">
    <source>
        <dbReference type="Proteomes" id="UP000294656"/>
    </source>
</evidence>
<dbReference type="InterPro" id="IPR005119">
    <property type="entry name" value="LysR_subst-bd"/>
</dbReference>
<gene>
    <name evidence="6" type="ORF">DFP79_2848</name>
</gene>
<dbReference type="PROSITE" id="PS50931">
    <property type="entry name" value="HTH_LYSR"/>
    <property type="match status" value="1"/>
</dbReference>
<dbReference type="PANTHER" id="PTHR30126">
    <property type="entry name" value="HTH-TYPE TRANSCRIPTIONAL REGULATOR"/>
    <property type="match status" value="1"/>
</dbReference>
<evidence type="ECO:0000259" key="5">
    <source>
        <dbReference type="PROSITE" id="PS50931"/>
    </source>
</evidence>
<accession>A0A4R6M628</accession>
<dbReference type="EMBL" id="SNXC01000014">
    <property type="protein sequence ID" value="TDO96275.1"/>
    <property type="molecule type" value="Genomic_DNA"/>
</dbReference>
<evidence type="ECO:0000313" key="6">
    <source>
        <dbReference type="EMBL" id="TDO96275.1"/>
    </source>
</evidence>
<dbReference type="InterPro" id="IPR000847">
    <property type="entry name" value="LysR_HTH_N"/>
</dbReference>
<dbReference type="InterPro" id="IPR036388">
    <property type="entry name" value="WH-like_DNA-bd_sf"/>
</dbReference>
<feature type="domain" description="HTH lysR-type" evidence="5">
    <location>
        <begin position="5"/>
        <end position="62"/>
    </location>
</feature>
<reference evidence="6 7" key="1">
    <citation type="submission" date="2019-03" db="EMBL/GenBank/DDBJ databases">
        <title>Genomic Encyclopedia of Type Strains, Phase III (KMG-III): the genomes of soil and plant-associated and newly described type strains.</title>
        <authorList>
            <person name="Whitman W."/>
        </authorList>
    </citation>
    <scope>NUCLEOTIDE SEQUENCE [LARGE SCALE GENOMIC DNA]</scope>
    <source>
        <strain evidence="6 7">CECT 7378</strain>
    </source>
</reference>
<dbReference type="Gene3D" id="3.40.190.290">
    <property type="match status" value="1"/>
</dbReference>
<proteinExistence type="inferred from homology"/>
<evidence type="ECO:0000256" key="1">
    <source>
        <dbReference type="ARBA" id="ARBA00009437"/>
    </source>
</evidence>
<evidence type="ECO:0000256" key="2">
    <source>
        <dbReference type="ARBA" id="ARBA00023015"/>
    </source>
</evidence>
<evidence type="ECO:0000256" key="4">
    <source>
        <dbReference type="ARBA" id="ARBA00023163"/>
    </source>
</evidence>
<dbReference type="Pfam" id="PF03466">
    <property type="entry name" value="LysR_substrate"/>
    <property type="match status" value="1"/>
</dbReference>
<comment type="similarity">
    <text evidence="1">Belongs to the LysR transcriptional regulatory family.</text>
</comment>
<dbReference type="GO" id="GO:0000976">
    <property type="term" value="F:transcription cis-regulatory region binding"/>
    <property type="evidence" value="ECO:0007669"/>
    <property type="project" value="TreeGrafter"/>
</dbReference>
<organism evidence="6 7">
    <name type="scientific">Marinomonas balearica</name>
    <dbReference type="NCBI Taxonomy" id="491947"/>
    <lineage>
        <taxon>Bacteria</taxon>
        <taxon>Pseudomonadati</taxon>
        <taxon>Pseudomonadota</taxon>
        <taxon>Gammaproteobacteria</taxon>
        <taxon>Oceanospirillales</taxon>
        <taxon>Oceanospirillaceae</taxon>
        <taxon>Marinomonas</taxon>
    </lineage>
</organism>
<dbReference type="RefSeq" id="WP_133504573.1">
    <property type="nucleotide sequence ID" value="NZ_SNXC01000014.1"/>
</dbReference>
<keyword evidence="4" id="KW-0804">Transcription</keyword>
<keyword evidence="2" id="KW-0805">Transcription regulation</keyword>